<sequence length="80" mass="8651" precursor="true">MAQAKSTNWRNVITIMSIMILVGGEVFGVAIAAGWAIAGLFELGDHVGYALMVLFSLFAIYALVHLWRRCVAAEPLTGRA</sequence>
<dbReference type="AlphaFoldDB" id="I4YTK9"/>
<dbReference type="Proteomes" id="UP000003947">
    <property type="component" value="Unassembled WGS sequence"/>
</dbReference>
<reference evidence="2 3" key="1">
    <citation type="submission" date="2012-02" db="EMBL/GenBank/DDBJ databases">
        <title>Improved High-Quality Draft sequence of Microvirga sp. WSM3557.</title>
        <authorList>
            <consortium name="US DOE Joint Genome Institute"/>
            <person name="Lucas S."/>
            <person name="Han J."/>
            <person name="Lapidus A."/>
            <person name="Cheng J.-F."/>
            <person name="Goodwin L."/>
            <person name="Pitluck S."/>
            <person name="Peters L."/>
            <person name="Zhang X."/>
            <person name="Detter J.C."/>
            <person name="Han C."/>
            <person name="Tapia R."/>
            <person name="Land M."/>
            <person name="Hauser L."/>
            <person name="Kyrpides N."/>
            <person name="Ivanova N."/>
            <person name="Pagani I."/>
            <person name="Brau L."/>
            <person name="Yates R."/>
            <person name="O'Hara G."/>
            <person name="Rui T."/>
            <person name="Howieson J."/>
            <person name="Reeve W."/>
            <person name="Woyke T."/>
        </authorList>
    </citation>
    <scope>NUCLEOTIDE SEQUENCE [LARGE SCALE GENOMIC DNA]</scope>
    <source>
        <strain evidence="2 3">WSM3557</strain>
    </source>
</reference>
<dbReference type="PATRIC" id="fig|864069.3.peg.4193"/>
<organism evidence="2 3">
    <name type="scientific">Microvirga lotononidis</name>
    <dbReference type="NCBI Taxonomy" id="864069"/>
    <lineage>
        <taxon>Bacteria</taxon>
        <taxon>Pseudomonadati</taxon>
        <taxon>Pseudomonadota</taxon>
        <taxon>Alphaproteobacteria</taxon>
        <taxon>Hyphomicrobiales</taxon>
        <taxon>Methylobacteriaceae</taxon>
        <taxon>Microvirga</taxon>
    </lineage>
</organism>
<feature type="transmembrane region" description="Helical" evidence="1">
    <location>
        <begin position="47"/>
        <end position="67"/>
    </location>
</feature>
<keyword evidence="1" id="KW-0812">Transmembrane</keyword>
<evidence type="ECO:0000256" key="1">
    <source>
        <dbReference type="SAM" id="Phobius"/>
    </source>
</evidence>
<feature type="transmembrane region" description="Helical" evidence="1">
    <location>
        <begin position="12"/>
        <end position="41"/>
    </location>
</feature>
<gene>
    <name evidence="2" type="ORF">MicloDRAFT_00038600</name>
</gene>
<name>I4YTK9_9HYPH</name>
<accession>I4YTK9</accession>
<evidence type="ECO:0000313" key="2">
    <source>
        <dbReference type="EMBL" id="EIM27301.1"/>
    </source>
</evidence>
<proteinExistence type="predicted"/>
<keyword evidence="3" id="KW-1185">Reference proteome</keyword>
<dbReference type="eggNOG" id="ENOG5033F5F">
    <property type="taxonomic scope" value="Bacteria"/>
</dbReference>
<keyword evidence="1" id="KW-0472">Membrane</keyword>
<dbReference type="EMBL" id="JH660645">
    <property type="protein sequence ID" value="EIM27301.1"/>
    <property type="molecule type" value="Genomic_DNA"/>
</dbReference>
<dbReference type="HOGENOM" id="CLU_2634047_0_0_5"/>
<dbReference type="STRING" id="864069.MicloDRAFT_00038600"/>
<protein>
    <submittedName>
        <fullName evidence="2">Uncharacterized protein</fullName>
    </submittedName>
</protein>
<evidence type="ECO:0000313" key="3">
    <source>
        <dbReference type="Proteomes" id="UP000003947"/>
    </source>
</evidence>
<keyword evidence="1" id="KW-1133">Transmembrane helix</keyword>